<dbReference type="EMBL" id="CADCTC010000137">
    <property type="protein sequence ID" value="CAA9254476.1"/>
    <property type="molecule type" value="Genomic_DNA"/>
</dbReference>
<keyword evidence="2 4" id="KW-0560">Oxidoreductase</keyword>
<reference evidence="4" key="1">
    <citation type="submission" date="2020-02" db="EMBL/GenBank/DDBJ databases">
        <authorList>
            <person name="Meier V. D."/>
        </authorList>
    </citation>
    <scope>NUCLEOTIDE SEQUENCE</scope>
    <source>
        <strain evidence="4">AVDCRST_MAG77</strain>
    </source>
</reference>
<proteinExistence type="predicted"/>
<dbReference type="SUPFAM" id="SSF53659">
    <property type="entry name" value="Isocitrate/Isopropylmalate dehydrogenase-like"/>
    <property type="match status" value="1"/>
</dbReference>
<dbReference type="GO" id="GO:0046872">
    <property type="term" value="F:metal ion binding"/>
    <property type="evidence" value="ECO:0007669"/>
    <property type="project" value="UniProtKB-KW"/>
</dbReference>
<evidence type="ECO:0000256" key="2">
    <source>
        <dbReference type="ARBA" id="ARBA00023002"/>
    </source>
</evidence>
<dbReference type="PANTHER" id="PTHR30004:SF3">
    <property type="entry name" value="4-HYDROXYTHREONINE-4-PHOSPHATE DEHYDROGENASE 2-RELATED"/>
    <property type="match status" value="1"/>
</dbReference>
<evidence type="ECO:0000256" key="1">
    <source>
        <dbReference type="ARBA" id="ARBA00022723"/>
    </source>
</evidence>
<keyword evidence="3" id="KW-0520">NAD</keyword>
<sequence length="346" mass="35775">MSAASSDVPRIGLVLGDPSGIGPEVCAKLLASGAWRSHVRLHVVGDPRVLAQAAQQTGVALPDDVPVDGAVPFDPSSIRQGVASAAAGRVAGEWLKRAVKLAVAGELEGVCYAPLNKSALNLGGWHYPDDLNLFAAITAYAGPQGTIGELNVQPHPHGDLWTSRVTSHVPLKDVARHVTQEAVQDAIHLIHSAVRRSGVAQPRIAIAALNPHAGDGGLCGDEEATVIAPAIERARATGVTCDGPFAADTIFLRARRPDGVQNYEAVVSMYHDQGQIATKLLGFSRGVTALAGLPVVLTTPAHGTAHDIAGKGLADPGALEQAVRLAARLARQTIVPSEPVSDAAVL</sequence>
<dbReference type="Pfam" id="PF04166">
    <property type="entry name" value="PdxA"/>
    <property type="match status" value="1"/>
</dbReference>
<dbReference type="InterPro" id="IPR005255">
    <property type="entry name" value="PdxA_fam"/>
</dbReference>
<evidence type="ECO:0000256" key="3">
    <source>
        <dbReference type="ARBA" id="ARBA00023027"/>
    </source>
</evidence>
<dbReference type="PANTHER" id="PTHR30004">
    <property type="entry name" value="4-HYDROXYTHREONINE-4-PHOSPHATE DEHYDROGENASE"/>
    <property type="match status" value="1"/>
</dbReference>
<dbReference type="AlphaFoldDB" id="A0A6J4IMK0"/>
<dbReference type="GO" id="GO:0051287">
    <property type="term" value="F:NAD binding"/>
    <property type="evidence" value="ECO:0007669"/>
    <property type="project" value="InterPro"/>
</dbReference>
<name>A0A6J4IMK0_9CHLR</name>
<evidence type="ECO:0000313" key="4">
    <source>
        <dbReference type="EMBL" id="CAA9254476.1"/>
    </source>
</evidence>
<gene>
    <name evidence="4" type="ORF">AVDCRST_MAG77-2363</name>
</gene>
<dbReference type="Gene3D" id="3.40.718.10">
    <property type="entry name" value="Isopropylmalate Dehydrogenase"/>
    <property type="match status" value="1"/>
</dbReference>
<accession>A0A6J4IMK0</accession>
<dbReference type="GO" id="GO:0050570">
    <property type="term" value="F:4-hydroxythreonine-4-phosphate dehydrogenase activity"/>
    <property type="evidence" value="ECO:0007669"/>
    <property type="project" value="UniProtKB-EC"/>
</dbReference>
<dbReference type="EC" id="1.1.1.262" evidence="4"/>
<keyword evidence="1" id="KW-0479">Metal-binding</keyword>
<organism evidence="4">
    <name type="scientific">uncultured Chloroflexota bacterium</name>
    <dbReference type="NCBI Taxonomy" id="166587"/>
    <lineage>
        <taxon>Bacteria</taxon>
        <taxon>Bacillati</taxon>
        <taxon>Chloroflexota</taxon>
        <taxon>environmental samples</taxon>
    </lineage>
</organism>
<protein>
    <submittedName>
        <fullName evidence="4">4-hydroxythreonine-4-phosphate dehydrogenase</fullName>
        <ecNumber evidence="4">1.1.1.262</ecNumber>
    </submittedName>
</protein>